<proteinExistence type="predicted"/>
<protein>
    <submittedName>
        <fullName evidence="2">Fibrobacter succinogenes major paralogous domain-containing protein</fullName>
    </submittedName>
</protein>
<evidence type="ECO:0000313" key="3">
    <source>
        <dbReference type="Proteomes" id="UP001207440"/>
    </source>
</evidence>
<feature type="region of interest" description="Disordered" evidence="1">
    <location>
        <begin position="95"/>
        <end position="133"/>
    </location>
</feature>
<dbReference type="EMBL" id="JAOZYT010000105">
    <property type="protein sequence ID" value="MCW0524809.1"/>
    <property type="molecule type" value="Genomic_DNA"/>
</dbReference>
<reference evidence="2" key="1">
    <citation type="submission" date="2022-10" db="EMBL/GenBank/DDBJ databases">
        <title>Sifting through the core-genome to identify putative cross-protective antigens against Riemerella anatipestifer.</title>
        <authorList>
            <person name="Zheng X."/>
            <person name="Zhang W."/>
        </authorList>
    </citation>
    <scope>NUCLEOTIDE SEQUENCE</scope>
    <source>
        <strain evidence="2">ZWRA178</strain>
    </source>
</reference>
<evidence type="ECO:0000256" key="1">
    <source>
        <dbReference type="SAM" id="MobiDB-lite"/>
    </source>
</evidence>
<evidence type="ECO:0000313" key="2">
    <source>
        <dbReference type="EMBL" id="MCW0524809.1"/>
    </source>
</evidence>
<name>A0AAP3AQD2_RIEAN</name>
<organism evidence="2 3">
    <name type="scientific">Riemerella anatipestifer</name>
    <name type="common">Moraxella anatipestifer</name>
    <dbReference type="NCBI Taxonomy" id="34085"/>
    <lineage>
        <taxon>Bacteria</taxon>
        <taxon>Pseudomonadati</taxon>
        <taxon>Bacteroidota</taxon>
        <taxon>Flavobacteriia</taxon>
        <taxon>Flavobacteriales</taxon>
        <taxon>Weeksellaceae</taxon>
        <taxon>Riemerella</taxon>
    </lineage>
</organism>
<feature type="compositionally biased region" description="Gly residues" evidence="1">
    <location>
        <begin position="100"/>
        <end position="125"/>
    </location>
</feature>
<sequence length="521" mass="56171">IKLEPMKKVLLSVAVLSAFTLKAQTEPSVRQQGAVGINTQEPRATLDVNGDARLQDVKSMSLPSSSVNRFTDCPCVLTIDQYGVVHRVPLSSFITTGDGSDSGGDSSGGSGNGDGSGGDSSGGSGSSYPNGSGYAVMDTSQTIYITSIKDGNIDQQGVVNNDTNKINFTIPYTSGNNQDYNSVVATVTSNTNAGEDDDVNELKLTINSGTFSSDGGSISGTIEVLGDGVLNVKKQNLPTSTTDFESKKLEVANIQFNLGTLTYTLKIVGISGILDRCFGKTTKQCVGYGADEKEHEFIYLPIQGPDGKIWLNNNLGAEYANVNSTHFNPAQQATGKNDWKAYGSLFQWQRNPDGHELINWSSSTSAAPKHAGTSSISHSWTNPNTNLFIPYTDTSSYSWVIDSGNGPYDLWQSGKSNNPCPLGYHVPTHQEQMDLHDAIVGINLGENPSGSNKIWQETSLHLTASGNRYYNSFTDPSFSGYFWSSDRNEDYAWSLWFNSVNSYAANGNNRSEALNIRCIKD</sequence>
<dbReference type="AlphaFoldDB" id="A0AAP3AQD2"/>
<accession>A0AAP3AQD2</accession>
<comment type="caution">
    <text evidence="2">The sequence shown here is derived from an EMBL/GenBank/DDBJ whole genome shotgun (WGS) entry which is preliminary data.</text>
</comment>
<feature type="non-terminal residue" evidence="2">
    <location>
        <position position="1"/>
    </location>
</feature>
<dbReference type="Proteomes" id="UP001207440">
    <property type="component" value="Unassembled WGS sequence"/>
</dbReference>
<gene>
    <name evidence="2" type="ORF">OKE68_10855</name>
</gene>